<evidence type="ECO:0000256" key="8">
    <source>
        <dbReference type="ARBA" id="ARBA00031256"/>
    </source>
</evidence>
<dbReference type="GO" id="GO:0006357">
    <property type="term" value="P:regulation of transcription by RNA polymerase II"/>
    <property type="evidence" value="ECO:0007669"/>
    <property type="project" value="InterPro"/>
</dbReference>
<evidence type="ECO:0000313" key="10">
    <source>
        <dbReference type="EMBL" id="KIW72675.1"/>
    </source>
</evidence>
<dbReference type="PANTHER" id="PTHR35784:SF1">
    <property type="entry name" value="MEDIATOR OF RNA POLYMERASE II TRANSCRIPTION SUBUNIT 5"/>
    <property type="match status" value="1"/>
</dbReference>
<accession>A0A0D2G1M2</accession>
<evidence type="ECO:0000256" key="9">
    <source>
        <dbReference type="RuleBase" id="RU364142"/>
    </source>
</evidence>
<sequence length="943" mass="103615">MPVSKWTTIARQCLHRRLSVQQFGHLLQAHHGEIGVRSLFDALVDCRESFCPPGDPLISLYIYHLGSTGAISVSDALLVLTKRWNDAKGQLSQDALTCYNQTLQDLTMIMISPKYKLEVSEARLALSISSRWLSALARQASREDAERTGLEYSDAVESLAFFVASLAATDPGLEVLSPSVATKKDGLDGSVKEMRASMRQALEQCLPLYSVLSSQLMERINTVLKHISLLDNGLPQDGNTSTQASEIQALQFQVSIAQSQLLASKAGGILFLGALLLTSSTIDDGTAVNWLSSRHHNDYQAMFSDIFTASFTILRCQSSTPRRSLCMQQCQVFIQNKLPALLSMISATSFNSFSTEQTITDAWHQIMPLLSEHDLLSVGAHFLHVCSLLHLLPGQMVSQLVSNENLLKGLSKGLYTKDGLVDQVNSNHARGPKLVEELIRGDGSAGFISQAIVEIMHNYCQNKETQYLKDLANAIIRKPAAINCIALFIRPSFFLGPLCSLLDEWRWDEIHGEAQPVYDDFGAVFLLILVTRARLGLSNSELGIRKKDGFLSEYLKHETYEHSLDDLSEEKKSHLGNWINALYLAEGLSDELFTTCSPHDFYLLIPTLLRQSITAYQQGKLTHDSLKAGLDYLLEPFLLPSLISALGWAAEVYQQDSVVVGKVLEVLTKAPGTMESRDIHHTILTMCAPRLKLRLVSSAAKDSNIDPVLKTLDKCQDFTLSAEREIQNESPGVVSLLQHSLATLITSTDTMHLEPPVGLNDIPALISRTVEVRGAEVALRALIEVLLQLSDSHHFPFALDAVTTAICMGGEGLHDALLLLYHNLGGMLRSGDTLAAEAVVRLYRQVEAYKNLLTVQDMGLDTIFGQQLTNIDTANPNLDAATAASGVVDMQAEQGQPDGIDQVLDEVAAMGNLDASDADMNFDSLYGLQGNEMDLNDLDLDMF</sequence>
<name>A0A0D2G1M2_9EURO</name>
<dbReference type="PANTHER" id="PTHR35784">
    <property type="entry name" value="MEDIATOR OF RNA POLYMERASE II TRANSCRIPTION SUBUNIT 5"/>
    <property type="match status" value="1"/>
</dbReference>
<evidence type="ECO:0000256" key="6">
    <source>
        <dbReference type="ARBA" id="ARBA00023163"/>
    </source>
</evidence>
<evidence type="ECO:0000256" key="7">
    <source>
        <dbReference type="ARBA" id="ARBA00023242"/>
    </source>
</evidence>
<keyword evidence="7 9" id="KW-0539">Nucleus</keyword>
<dbReference type="InterPro" id="IPR014801">
    <property type="entry name" value="Mediator_Med5_fun"/>
</dbReference>
<keyword evidence="5 9" id="KW-0010">Activator</keyword>
<proteinExistence type="inferred from homology"/>
<dbReference type="STRING" id="5601.A0A0D2G1M2"/>
<dbReference type="AlphaFoldDB" id="A0A0D2G1M2"/>
<evidence type="ECO:0000256" key="4">
    <source>
        <dbReference type="ARBA" id="ARBA00023015"/>
    </source>
</evidence>
<evidence type="ECO:0000256" key="2">
    <source>
        <dbReference type="ARBA" id="ARBA00008782"/>
    </source>
</evidence>
<evidence type="ECO:0000256" key="3">
    <source>
        <dbReference type="ARBA" id="ARBA00020628"/>
    </source>
</evidence>
<dbReference type="Pfam" id="PF08689">
    <property type="entry name" value="Med5"/>
    <property type="match status" value="1"/>
</dbReference>
<protein>
    <recommendedName>
        <fullName evidence="3 9">Mediator of RNA polymerase II transcription subunit 5</fullName>
    </recommendedName>
    <alternativeName>
        <fullName evidence="8 9">Mediator complex subunit 5</fullName>
    </alternativeName>
</protein>
<dbReference type="EMBL" id="KN846956">
    <property type="protein sequence ID" value="KIW72675.1"/>
    <property type="molecule type" value="Genomic_DNA"/>
</dbReference>
<organism evidence="10 11">
    <name type="scientific">Phialophora macrospora</name>
    <dbReference type="NCBI Taxonomy" id="1851006"/>
    <lineage>
        <taxon>Eukaryota</taxon>
        <taxon>Fungi</taxon>
        <taxon>Dikarya</taxon>
        <taxon>Ascomycota</taxon>
        <taxon>Pezizomycotina</taxon>
        <taxon>Eurotiomycetes</taxon>
        <taxon>Chaetothyriomycetidae</taxon>
        <taxon>Chaetothyriales</taxon>
        <taxon>Herpotrichiellaceae</taxon>
        <taxon>Phialophora</taxon>
    </lineage>
</organism>
<evidence type="ECO:0000313" key="11">
    <source>
        <dbReference type="Proteomes" id="UP000054266"/>
    </source>
</evidence>
<keyword evidence="6 9" id="KW-0804">Transcription</keyword>
<dbReference type="HOGENOM" id="CLU_004096_0_0_1"/>
<comment type="function">
    <text evidence="9">Component of the Mediator complex, a coactivator involved in the regulated transcription of nearly all RNA polymerase II-dependent genes. Mediator functions as a bridge to convey information from gene-specific regulatory proteins to the basal RNA polymerase II transcription machinery. Mediator is recruited to promoters by direct interactions with regulatory proteins and serves as a scaffold for the assembly of a functional preinitiation complex with RNA polymerase II and the general transcription factors.</text>
</comment>
<evidence type="ECO:0000256" key="5">
    <source>
        <dbReference type="ARBA" id="ARBA00023159"/>
    </source>
</evidence>
<comment type="subunit">
    <text evidence="9">Component of the Mediator complex.</text>
</comment>
<dbReference type="Proteomes" id="UP000054266">
    <property type="component" value="Unassembled WGS sequence"/>
</dbReference>
<comment type="subcellular location">
    <subcellularLocation>
        <location evidence="1 9">Nucleus</location>
    </subcellularLocation>
</comment>
<reference evidence="10 11" key="1">
    <citation type="submission" date="2015-01" db="EMBL/GenBank/DDBJ databases">
        <title>The Genome Sequence of Capronia semiimmersa CBS27337.</title>
        <authorList>
            <consortium name="The Broad Institute Genomics Platform"/>
            <person name="Cuomo C."/>
            <person name="de Hoog S."/>
            <person name="Gorbushina A."/>
            <person name="Stielow B."/>
            <person name="Teixiera M."/>
            <person name="Abouelleil A."/>
            <person name="Chapman S.B."/>
            <person name="Priest M."/>
            <person name="Young S.K."/>
            <person name="Wortman J."/>
            <person name="Nusbaum C."/>
            <person name="Birren B."/>
        </authorList>
    </citation>
    <scope>NUCLEOTIDE SEQUENCE [LARGE SCALE GENOMIC DNA]</scope>
    <source>
        <strain evidence="10 11">CBS 27337</strain>
    </source>
</reference>
<dbReference type="GO" id="GO:0016592">
    <property type="term" value="C:mediator complex"/>
    <property type="evidence" value="ECO:0007669"/>
    <property type="project" value="InterPro"/>
</dbReference>
<comment type="similarity">
    <text evidence="2 9">Belongs to the Mediator complex subunit 5 family.</text>
</comment>
<keyword evidence="11" id="KW-1185">Reference proteome</keyword>
<gene>
    <name evidence="9" type="primary">MED5</name>
    <name evidence="10" type="ORF">PV04_00853</name>
</gene>
<evidence type="ECO:0000256" key="1">
    <source>
        <dbReference type="ARBA" id="ARBA00004123"/>
    </source>
</evidence>
<dbReference type="GO" id="GO:0003712">
    <property type="term" value="F:transcription coregulator activity"/>
    <property type="evidence" value="ECO:0007669"/>
    <property type="project" value="InterPro"/>
</dbReference>
<keyword evidence="4 9" id="KW-0805">Transcription regulation</keyword>